<gene>
    <name evidence="1" type="ORF">QE152_g1283</name>
</gene>
<organism evidence="1 2">
    <name type="scientific">Popillia japonica</name>
    <name type="common">Japanese beetle</name>
    <dbReference type="NCBI Taxonomy" id="7064"/>
    <lineage>
        <taxon>Eukaryota</taxon>
        <taxon>Metazoa</taxon>
        <taxon>Ecdysozoa</taxon>
        <taxon>Arthropoda</taxon>
        <taxon>Hexapoda</taxon>
        <taxon>Insecta</taxon>
        <taxon>Pterygota</taxon>
        <taxon>Neoptera</taxon>
        <taxon>Endopterygota</taxon>
        <taxon>Coleoptera</taxon>
        <taxon>Polyphaga</taxon>
        <taxon>Scarabaeiformia</taxon>
        <taxon>Scarabaeidae</taxon>
        <taxon>Rutelinae</taxon>
        <taxon>Popillia</taxon>
    </lineage>
</organism>
<name>A0AAW1N365_POPJA</name>
<protein>
    <recommendedName>
        <fullName evidence="3">Ribosomal protein L23</fullName>
    </recommendedName>
</protein>
<dbReference type="EMBL" id="JASPKY010000007">
    <property type="protein sequence ID" value="KAK9754462.1"/>
    <property type="molecule type" value="Genomic_DNA"/>
</dbReference>
<dbReference type="AlphaFoldDB" id="A0AAW1N365"/>
<accession>A0AAW1N365</accession>
<keyword evidence="2" id="KW-1185">Reference proteome</keyword>
<evidence type="ECO:0008006" key="3">
    <source>
        <dbReference type="Google" id="ProtNLM"/>
    </source>
</evidence>
<dbReference type="Proteomes" id="UP001458880">
    <property type="component" value="Unassembled WGS sequence"/>
</dbReference>
<sequence length="78" mass="9222">MQIETQFNLINLVVSKSYKVSRSNDIQHLRGLLSKTLIYFVVSKSYKIHLRKQKQVTKFHTIFTKTEFGLVYKLYGHS</sequence>
<proteinExistence type="predicted"/>
<reference evidence="1 2" key="1">
    <citation type="journal article" date="2024" name="BMC Genomics">
        <title>De novo assembly and annotation of Popillia japonica's genome with initial clues to its potential as an invasive pest.</title>
        <authorList>
            <person name="Cucini C."/>
            <person name="Boschi S."/>
            <person name="Funari R."/>
            <person name="Cardaioli E."/>
            <person name="Iannotti N."/>
            <person name="Marturano G."/>
            <person name="Paoli F."/>
            <person name="Bruttini M."/>
            <person name="Carapelli A."/>
            <person name="Frati F."/>
            <person name="Nardi F."/>
        </authorList>
    </citation>
    <scope>NUCLEOTIDE SEQUENCE [LARGE SCALE GENOMIC DNA]</scope>
    <source>
        <strain evidence="1">DMR45628</strain>
    </source>
</reference>
<evidence type="ECO:0000313" key="2">
    <source>
        <dbReference type="Proteomes" id="UP001458880"/>
    </source>
</evidence>
<comment type="caution">
    <text evidence="1">The sequence shown here is derived from an EMBL/GenBank/DDBJ whole genome shotgun (WGS) entry which is preliminary data.</text>
</comment>
<evidence type="ECO:0000313" key="1">
    <source>
        <dbReference type="EMBL" id="KAK9754462.1"/>
    </source>
</evidence>